<dbReference type="PANTHER" id="PTHR37808">
    <property type="entry name" value="SPORE GERMINATION PROTEIN-LIKE PROTEIN YDZR-RELATED"/>
    <property type="match status" value="1"/>
</dbReference>
<dbReference type="Pfam" id="PF10676">
    <property type="entry name" value="gerPA"/>
    <property type="match status" value="1"/>
</dbReference>
<proteinExistence type="predicted"/>
<dbReference type="RefSeq" id="WP_055740813.1">
    <property type="nucleotide sequence ID" value="NZ_JAAIWL010000035.1"/>
</dbReference>
<sequence>MPAIIGPLQIVNMSGGVTQFGDSAFTSPKSNTKISSGSGAFTTGVIVINNNFLSLNTTFNYSVLDQPIIGNN</sequence>
<dbReference type="PATRIC" id="fig|157838.3.peg.3743"/>
<comment type="caution">
    <text evidence="1">The sequence shown here is derived from an EMBL/GenBank/DDBJ whole genome shotgun (WGS) entry which is preliminary data.</text>
</comment>
<keyword evidence="2" id="KW-1185">Reference proteome</keyword>
<dbReference type="AlphaFoldDB" id="A0A0Q3WZL7"/>
<dbReference type="Proteomes" id="UP000051888">
    <property type="component" value="Unassembled WGS sequence"/>
</dbReference>
<protein>
    <recommendedName>
        <fullName evidence="3">Spore germination protein</fullName>
    </recommendedName>
</protein>
<evidence type="ECO:0008006" key="3">
    <source>
        <dbReference type="Google" id="ProtNLM"/>
    </source>
</evidence>
<dbReference type="OrthoDB" id="2382149at2"/>
<evidence type="ECO:0000313" key="2">
    <source>
        <dbReference type="Proteomes" id="UP000051888"/>
    </source>
</evidence>
<gene>
    <name evidence="1" type="ORF">AN964_16910</name>
</gene>
<dbReference type="STRING" id="157838.AN964_16910"/>
<dbReference type="InterPro" id="IPR019618">
    <property type="entry name" value="Spore_germination_GerPA"/>
</dbReference>
<organism evidence="1 2">
    <name type="scientific">Heyndrickxia shackletonii</name>
    <dbReference type="NCBI Taxonomy" id="157838"/>
    <lineage>
        <taxon>Bacteria</taxon>
        <taxon>Bacillati</taxon>
        <taxon>Bacillota</taxon>
        <taxon>Bacilli</taxon>
        <taxon>Bacillales</taxon>
        <taxon>Bacillaceae</taxon>
        <taxon>Heyndrickxia</taxon>
    </lineage>
</organism>
<accession>A0A0Q3WZL7</accession>
<dbReference type="PANTHER" id="PTHR37808:SF3">
    <property type="entry name" value="SPORE GERMINATION PROTEIN GERPA-RELATED"/>
    <property type="match status" value="1"/>
</dbReference>
<evidence type="ECO:0000313" key="1">
    <source>
        <dbReference type="EMBL" id="KQL55018.1"/>
    </source>
</evidence>
<name>A0A0Q3WZL7_9BACI</name>
<reference evidence="1 2" key="1">
    <citation type="submission" date="2015-09" db="EMBL/GenBank/DDBJ databases">
        <title>Genome sequencing project for genomic taxonomy and phylogenomics of Bacillus-like bacteria.</title>
        <authorList>
            <person name="Liu B."/>
            <person name="Wang J."/>
            <person name="Zhu Y."/>
            <person name="Liu G."/>
            <person name="Chen Q."/>
            <person name="Chen Z."/>
            <person name="Lan J."/>
            <person name="Che J."/>
            <person name="Ge C."/>
            <person name="Shi H."/>
            <person name="Pan Z."/>
            <person name="Liu X."/>
        </authorList>
    </citation>
    <scope>NUCLEOTIDE SEQUENCE [LARGE SCALE GENOMIC DNA]</scope>
    <source>
        <strain evidence="1 2">LMG 18435</strain>
    </source>
</reference>
<dbReference type="EMBL" id="LJJC01000004">
    <property type="protein sequence ID" value="KQL55018.1"/>
    <property type="molecule type" value="Genomic_DNA"/>
</dbReference>